<gene>
    <name evidence="2" type="ORF">M5X12_14680</name>
</gene>
<feature type="domain" description="DUF11" evidence="1">
    <location>
        <begin position="586"/>
        <end position="690"/>
    </location>
</feature>
<reference evidence="2 3" key="1">
    <citation type="submission" date="2022-05" db="EMBL/GenBank/DDBJ databases">
        <title>Genome Sequencing of Bee-Associated Microbes.</title>
        <authorList>
            <person name="Dunlap C."/>
        </authorList>
    </citation>
    <scope>NUCLEOTIDE SEQUENCE [LARGE SCALE GENOMIC DNA]</scope>
    <source>
        <strain evidence="2 3">NRRL B-04010</strain>
    </source>
</reference>
<proteinExistence type="predicted"/>
<name>A0ABT4GYR7_PAEAL</name>
<comment type="caution">
    <text evidence="2">The sequence shown here is derived from an EMBL/GenBank/DDBJ whole genome shotgun (WGS) entry which is preliminary data.</text>
</comment>
<organism evidence="2 3">
    <name type="scientific">Paenibacillus alvei</name>
    <name type="common">Bacillus alvei</name>
    <dbReference type="NCBI Taxonomy" id="44250"/>
    <lineage>
        <taxon>Bacteria</taxon>
        <taxon>Bacillati</taxon>
        <taxon>Bacillota</taxon>
        <taxon>Bacilli</taxon>
        <taxon>Bacillales</taxon>
        <taxon>Paenibacillaceae</taxon>
        <taxon>Paenibacillus</taxon>
    </lineage>
</organism>
<accession>A0ABT4GYR7</accession>
<dbReference type="PANTHER" id="PTHR34819:SF3">
    <property type="entry name" value="CELL SURFACE PROTEIN"/>
    <property type="match status" value="1"/>
</dbReference>
<dbReference type="Proteomes" id="UP001527181">
    <property type="component" value="Unassembled WGS sequence"/>
</dbReference>
<dbReference type="InterPro" id="IPR001434">
    <property type="entry name" value="OmcB-like_DUF11"/>
</dbReference>
<dbReference type="InterPro" id="IPR051172">
    <property type="entry name" value="Chlamydia_OmcB"/>
</dbReference>
<sequence length="1549" mass="173205">MEGRTMPLIPRFSTIDTAAISIAGQFVNGSSECLTDRVGLLDLITACDILHAELTWYGTFEQQLEKEHVYWAQEAKVILHAPSGEYELSAQDCSTCVAKGQATQLICTADVTIRIKEWTAGAYSLHIPSWVHCKEMIQCGWVLHVIMKHFSLPLQYIQLAAGHEHIHQQKSYPHIFLGFNLPYSDVHIKLWFCASNVQSLVGKAGSYYSACSQMCEADPFPGSAGLRQYELSLDRTDSTYIQDQLICALSARDDSAHSELYTIAVQLDCSGAIIQASLKDIEGYKGSEELQPSDTVFYSLQLCNIGDRAAERIYVTLYLSEGATLLEPYICVQDSCHNSMSVNCKSGMLIIPSLAQDATVTITFAAAVQKSKLSQDQVVCIASVTYDPASPSNMYRTRVQSNQVEVTFPSTECDVIVTQQCSMSRAYWQDRISFTTTITPNSNRRLANLSFRVIADNECCYVPGTLTVNGMPISPEDPLVGFCIEDIHDLTPRVIQYELNLHHVPSSGRLETKADLTYSVYRSSKYRGPQITIDSNPVIVEIHGTQIVRNQAIIPYRYQIAPNRPSITTSQPSNMFLAHNHDDLNIYITKMVDHRYADVGDQLIYTIRIANEGRVTVTNTELRDMVDKGVSILPGSVKVNGIPCKYCNLACGYPLGQLLIGTVIMVTFTALITTRPISGYISNQAKITYNYTQHDSCRIHTGTTYSNKTKTYVRYHRVSLYKYANTRLAMPGEIIRLYHRLDNQGNVTLEHAWFADPLPSQLRWIPSSVRIDGAPAPHADPICGFRLHRIMPGGKTYVSLLAEVMDIAVNQLICHTSWVSYSTMFHNGGHIKYDTKLSNTACIIVQATLLDMYMSVDRECVQPGEQQTFTFILRNTALVPLRDIHFSHLLPDVLTFLSGSLRIDGKAYVCRNALELHLGTLHPGCSRVISYRCLVREAPVTGWLANVADAEYCYPSHDQPSLMKRRTCSNTVHTYIYHGCMIVHAASSHRYITLGKEHVIEVAVSNAGTATADEVWFSTAIPEELRIVSGSVYVNGEHCPEVCPVRGFYIGSIFPRTTVLISFRIHVNGILRTKSFIIQSEVDYQYRLPKFCGYKQGISKANPVLIQAIPFLSNSCIPLPKNGIQPAKLIMQLRSEHKVVKCGEPNRYALVICNIGHSSAEQVSLMLPLPAEARLIRAYRFEQNDMRHLAPTSAHLIKIGRIHSGESVTVRFEIEVCTPPVSNSFMYTATALYQIDSYLQAVRAKIHKAFSNSVMTLIHYSKLEVHTTVDKTVAAIGDVLRFRTIIHNCGTMDALSLCVQDLMASQKRFLSEPMSIPTSLIDECDPSHPSELCLECLKPGEAVILYHEAKMVDPPLSTLLRNQIKVLYFCHTKLHEENSLHNAYGNVVYVHLHNHALQISSQFAASSHQNKRNALLTLTIMNVGGGTAYNLALNLPAQAKLYHISSCSTMFAASGTVRSLSNQLLLPVLHRGQTASVDLSIHVPEHLTSLTLHHDILKHLAVSYHYQYDINPMGYWEQTKIMPQPEQVEVRFAVQALHEIFKYPPQRIQ</sequence>
<dbReference type="PANTHER" id="PTHR34819">
    <property type="entry name" value="LARGE CYSTEINE-RICH PERIPLASMIC PROTEIN OMCB"/>
    <property type="match status" value="1"/>
</dbReference>
<protein>
    <recommendedName>
        <fullName evidence="1">DUF11 domain-containing protein</fullName>
    </recommendedName>
</protein>
<evidence type="ECO:0000313" key="3">
    <source>
        <dbReference type="Proteomes" id="UP001527181"/>
    </source>
</evidence>
<evidence type="ECO:0000313" key="2">
    <source>
        <dbReference type="EMBL" id="MCY9761819.1"/>
    </source>
</evidence>
<dbReference type="RefSeq" id="WP_268600316.1">
    <property type="nucleotide sequence ID" value="NZ_JAMDNP010000023.1"/>
</dbReference>
<dbReference type="Pfam" id="PF01345">
    <property type="entry name" value="DUF11"/>
    <property type="match status" value="1"/>
</dbReference>
<evidence type="ECO:0000259" key="1">
    <source>
        <dbReference type="Pfam" id="PF01345"/>
    </source>
</evidence>
<dbReference type="EMBL" id="JAMDNP010000023">
    <property type="protein sequence ID" value="MCY9761819.1"/>
    <property type="molecule type" value="Genomic_DNA"/>
</dbReference>
<keyword evidence="3" id="KW-1185">Reference proteome</keyword>
<dbReference type="InterPro" id="IPR047589">
    <property type="entry name" value="DUF11_rpt"/>
</dbReference>
<dbReference type="NCBIfam" id="TIGR01451">
    <property type="entry name" value="B_ant_repeat"/>
    <property type="match status" value="2"/>
</dbReference>